<sequence>MKMTNHPSLTLASIAIVLILNAAPGATLCAELGFECHNDSFPCFRDCCVKGDQFCHAKRETCGHCKDRKDVCDSPFMPVECLLYCYKLQSATCNTGVRIEIVIAIGTVAVFLLVIVVFTCLRLRKTTREQRLQNCVQQQDRIDNKDDLCESEANQSSLQNPIHECTGMTTDVHEENTTLLCMNETHSPDQNQVDATDLGVTVDQQQDGDSGQDAASEETAGDSPNTTANRAAPTPPASASQWSSGNPTISQPDEDSNTVQASRKSTYLTGTPSGIYANKVHSIGRPRPVGHQSGHSSQTNASSSTAQRGPNYAAMSPSSEDASILRPLALDVTNPTSIYSPLDNSDV</sequence>
<feature type="compositionally biased region" description="Polar residues" evidence="1">
    <location>
        <begin position="241"/>
        <end position="272"/>
    </location>
</feature>
<evidence type="ECO:0000313" key="5">
    <source>
        <dbReference type="Proteomes" id="UP001374579"/>
    </source>
</evidence>
<name>A0AAN9BY95_9CAEN</name>
<evidence type="ECO:0000256" key="3">
    <source>
        <dbReference type="SAM" id="SignalP"/>
    </source>
</evidence>
<dbReference type="Proteomes" id="UP001374579">
    <property type="component" value="Unassembled WGS sequence"/>
</dbReference>
<protein>
    <submittedName>
        <fullName evidence="4">Uncharacterized protein</fullName>
    </submittedName>
</protein>
<keyword evidence="2" id="KW-0472">Membrane</keyword>
<gene>
    <name evidence="4" type="ORF">V1264_012989</name>
</gene>
<reference evidence="4 5" key="1">
    <citation type="submission" date="2024-02" db="EMBL/GenBank/DDBJ databases">
        <title>Chromosome-scale genome assembly of the rough periwinkle Littorina saxatilis.</title>
        <authorList>
            <person name="De Jode A."/>
            <person name="Faria R."/>
            <person name="Formenti G."/>
            <person name="Sims Y."/>
            <person name="Smith T.P."/>
            <person name="Tracey A."/>
            <person name="Wood J.M.D."/>
            <person name="Zagrodzka Z.B."/>
            <person name="Johannesson K."/>
            <person name="Butlin R.K."/>
            <person name="Leder E.H."/>
        </authorList>
    </citation>
    <scope>NUCLEOTIDE SEQUENCE [LARGE SCALE GENOMIC DNA]</scope>
    <source>
        <strain evidence="4">Snail1</strain>
        <tissue evidence="4">Muscle</tissue>
    </source>
</reference>
<keyword evidence="2" id="KW-1133">Transmembrane helix</keyword>
<organism evidence="4 5">
    <name type="scientific">Littorina saxatilis</name>
    <dbReference type="NCBI Taxonomy" id="31220"/>
    <lineage>
        <taxon>Eukaryota</taxon>
        <taxon>Metazoa</taxon>
        <taxon>Spiralia</taxon>
        <taxon>Lophotrochozoa</taxon>
        <taxon>Mollusca</taxon>
        <taxon>Gastropoda</taxon>
        <taxon>Caenogastropoda</taxon>
        <taxon>Littorinimorpha</taxon>
        <taxon>Littorinoidea</taxon>
        <taxon>Littorinidae</taxon>
        <taxon>Littorina</taxon>
    </lineage>
</organism>
<evidence type="ECO:0000256" key="2">
    <source>
        <dbReference type="SAM" id="Phobius"/>
    </source>
</evidence>
<feature type="compositionally biased region" description="Polar residues" evidence="1">
    <location>
        <begin position="333"/>
        <end position="347"/>
    </location>
</feature>
<feature type="transmembrane region" description="Helical" evidence="2">
    <location>
        <begin position="101"/>
        <end position="121"/>
    </location>
</feature>
<proteinExistence type="predicted"/>
<feature type="chain" id="PRO_5042829880" evidence="3">
    <location>
        <begin position="30"/>
        <end position="347"/>
    </location>
</feature>
<dbReference type="AlphaFoldDB" id="A0AAN9BY95"/>
<feature type="region of interest" description="Disordered" evidence="1">
    <location>
        <begin position="203"/>
        <end position="347"/>
    </location>
</feature>
<keyword evidence="2" id="KW-0812">Transmembrane</keyword>
<keyword evidence="3" id="KW-0732">Signal</keyword>
<feature type="compositionally biased region" description="Low complexity" evidence="1">
    <location>
        <begin position="223"/>
        <end position="240"/>
    </location>
</feature>
<comment type="caution">
    <text evidence="4">The sequence shown here is derived from an EMBL/GenBank/DDBJ whole genome shotgun (WGS) entry which is preliminary data.</text>
</comment>
<keyword evidence="5" id="KW-1185">Reference proteome</keyword>
<dbReference type="EMBL" id="JBAMIC010000002">
    <property type="protein sequence ID" value="KAK7113759.1"/>
    <property type="molecule type" value="Genomic_DNA"/>
</dbReference>
<evidence type="ECO:0000256" key="1">
    <source>
        <dbReference type="SAM" id="MobiDB-lite"/>
    </source>
</evidence>
<feature type="compositionally biased region" description="Low complexity" evidence="1">
    <location>
        <begin position="203"/>
        <end position="214"/>
    </location>
</feature>
<feature type="compositionally biased region" description="Low complexity" evidence="1">
    <location>
        <begin position="296"/>
        <end position="307"/>
    </location>
</feature>
<feature type="signal peptide" evidence="3">
    <location>
        <begin position="1"/>
        <end position="29"/>
    </location>
</feature>
<evidence type="ECO:0000313" key="4">
    <source>
        <dbReference type="EMBL" id="KAK7113759.1"/>
    </source>
</evidence>
<accession>A0AAN9BY95</accession>